<dbReference type="GO" id="GO:0005737">
    <property type="term" value="C:cytoplasm"/>
    <property type="evidence" value="ECO:0007669"/>
    <property type="project" value="UniProtKB-SubCell"/>
</dbReference>
<comment type="subunit">
    <text evidence="3">Homodimer.</text>
</comment>
<dbReference type="InterPro" id="IPR013805">
    <property type="entry name" value="GrpE_CC"/>
</dbReference>
<dbReference type="CDD" id="cd00446">
    <property type="entry name" value="GrpE"/>
    <property type="match status" value="1"/>
</dbReference>
<comment type="function">
    <text evidence="3 4">Participates actively in the response to hyperosmotic and heat shock by preventing the aggregation of stress-denatured proteins, in association with DnaK and GrpE. It is the nucleotide exchange factor for DnaK and may function as a thermosensor. Unfolded proteins bind initially to DnaJ; upon interaction with the DnaJ-bound protein, DnaK hydrolyzes its bound ATP, resulting in the formation of a stable complex. GrpE releases ADP from DnaK; ATP binding to DnaK triggers the release of the substrate protein, thus completing the reaction cycle. Several rounds of ATP-dependent interactions between DnaJ, DnaK and GrpE are required for fully efficient folding.</text>
</comment>
<dbReference type="HAMAP" id="MF_01151">
    <property type="entry name" value="GrpE"/>
    <property type="match status" value="1"/>
</dbReference>
<keyword evidence="2 3" id="KW-0143">Chaperone</keyword>
<evidence type="ECO:0000313" key="8">
    <source>
        <dbReference type="Proteomes" id="UP000053467"/>
    </source>
</evidence>
<dbReference type="SUPFAM" id="SSF58014">
    <property type="entry name" value="Coiled-coil domain of nucleotide exchange factor GrpE"/>
    <property type="match status" value="1"/>
</dbReference>
<comment type="subcellular location">
    <subcellularLocation>
        <location evidence="3">Cytoplasm</location>
    </subcellularLocation>
</comment>
<dbReference type="GO" id="GO:0006457">
    <property type="term" value="P:protein folding"/>
    <property type="evidence" value="ECO:0007669"/>
    <property type="project" value="InterPro"/>
</dbReference>
<reference evidence="8" key="1">
    <citation type="journal article" date="2015" name="MBio">
        <title>Genome-Resolved Metagenomic Analysis Reveals Roles for Candidate Phyla and Other Microbial Community Members in Biogeochemical Transformations in Oil Reservoirs.</title>
        <authorList>
            <person name="Hu P."/>
            <person name="Tom L."/>
            <person name="Singh A."/>
            <person name="Thomas B.C."/>
            <person name="Baker B.J."/>
            <person name="Piceno Y.M."/>
            <person name="Andersen G.L."/>
            <person name="Banfield J.F."/>
        </authorList>
    </citation>
    <scope>NUCLEOTIDE SEQUENCE [LARGE SCALE GENOMIC DNA]</scope>
</reference>
<keyword evidence="6" id="KW-0175">Coiled coil</keyword>
<dbReference type="PROSITE" id="PS01071">
    <property type="entry name" value="GRPE"/>
    <property type="match status" value="1"/>
</dbReference>
<comment type="caution">
    <text evidence="7">The sequence shown here is derived from an EMBL/GenBank/DDBJ whole genome shotgun (WGS) entry which is preliminary data.</text>
</comment>
<gene>
    <name evidence="3" type="primary">grpE</name>
    <name evidence="7" type="ORF">XE03_0838</name>
</gene>
<organism evidence="7 8">
    <name type="scientific">candidate division TA06 bacterium 34_109</name>
    <dbReference type="NCBI Taxonomy" id="1635277"/>
    <lineage>
        <taxon>Bacteria</taxon>
        <taxon>Bacteria division TA06</taxon>
    </lineage>
</organism>
<feature type="coiled-coil region" evidence="6">
    <location>
        <begin position="24"/>
        <end position="83"/>
    </location>
</feature>
<dbReference type="GO" id="GO:0000774">
    <property type="term" value="F:adenyl-nucleotide exchange factor activity"/>
    <property type="evidence" value="ECO:0007669"/>
    <property type="project" value="InterPro"/>
</dbReference>
<dbReference type="InterPro" id="IPR000740">
    <property type="entry name" value="GrpE"/>
</dbReference>
<dbReference type="GO" id="GO:0051087">
    <property type="term" value="F:protein-folding chaperone binding"/>
    <property type="evidence" value="ECO:0007669"/>
    <property type="project" value="InterPro"/>
</dbReference>
<dbReference type="Pfam" id="PF01025">
    <property type="entry name" value="GrpE"/>
    <property type="match status" value="1"/>
</dbReference>
<accession>A0A101I236</accession>
<comment type="similarity">
    <text evidence="1 3 5">Belongs to the GrpE family.</text>
</comment>
<evidence type="ECO:0000256" key="3">
    <source>
        <dbReference type="HAMAP-Rule" id="MF_01151"/>
    </source>
</evidence>
<evidence type="ECO:0000256" key="6">
    <source>
        <dbReference type="SAM" id="Coils"/>
    </source>
</evidence>
<dbReference type="Proteomes" id="UP000053467">
    <property type="component" value="Unassembled WGS sequence"/>
</dbReference>
<dbReference type="PANTHER" id="PTHR21237:SF23">
    <property type="entry name" value="GRPE PROTEIN HOMOLOG, MITOCHONDRIAL"/>
    <property type="match status" value="1"/>
</dbReference>
<dbReference type="InterPro" id="IPR009012">
    <property type="entry name" value="GrpE_head"/>
</dbReference>
<dbReference type="GO" id="GO:0051082">
    <property type="term" value="F:unfolded protein binding"/>
    <property type="evidence" value="ECO:0007669"/>
    <property type="project" value="TreeGrafter"/>
</dbReference>
<dbReference type="PANTHER" id="PTHR21237">
    <property type="entry name" value="GRPE PROTEIN"/>
    <property type="match status" value="1"/>
</dbReference>
<evidence type="ECO:0000256" key="5">
    <source>
        <dbReference type="RuleBase" id="RU004478"/>
    </source>
</evidence>
<dbReference type="EMBL" id="LGGX01000006">
    <property type="protein sequence ID" value="KUK87230.1"/>
    <property type="molecule type" value="Genomic_DNA"/>
</dbReference>
<dbReference type="GO" id="GO:0042803">
    <property type="term" value="F:protein homodimerization activity"/>
    <property type="evidence" value="ECO:0007669"/>
    <property type="project" value="InterPro"/>
</dbReference>
<keyword evidence="3 4" id="KW-0346">Stress response</keyword>
<dbReference type="AlphaFoldDB" id="A0A101I236"/>
<sequence length="200" mass="23248">MAKKRRIVNKEIKLLNKSKKSDLIEDKGEKVKLLEDENQKMKDEIEALKTQIKELNDKYLRKMADYENQKKILKKEFENLAEEKIVKILKEILNVVDNFDRAIDAFNKTDDKKSIIDGLKMIDNQFHQVLEKVGVSKLECIGESFDPSKHEALSVVCKNEVEDGIVVEECQRGYCYNSKVIRPSKVVVNKKMDDNEINND</sequence>
<evidence type="ECO:0000256" key="4">
    <source>
        <dbReference type="RuleBase" id="RU000639"/>
    </source>
</evidence>
<keyword evidence="3" id="KW-0963">Cytoplasm</keyword>
<evidence type="ECO:0000256" key="2">
    <source>
        <dbReference type="ARBA" id="ARBA00023186"/>
    </source>
</evidence>
<dbReference type="Gene3D" id="2.30.22.10">
    <property type="entry name" value="Head domain of nucleotide exchange factor GrpE"/>
    <property type="match status" value="1"/>
</dbReference>
<evidence type="ECO:0000256" key="1">
    <source>
        <dbReference type="ARBA" id="ARBA00009054"/>
    </source>
</evidence>
<protein>
    <recommendedName>
        <fullName evidence="3 4">Protein GrpE</fullName>
    </recommendedName>
    <alternativeName>
        <fullName evidence="3">HSP-70 cofactor</fullName>
    </alternativeName>
</protein>
<dbReference type="SUPFAM" id="SSF51064">
    <property type="entry name" value="Head domain of nucleotide exchange factor GrpE"/>
    <property type="match status" value="1"/>
</dbReference>
<proteinExistence type="inferred from homology"/>
<evidence type="ECO:0000313" key="7">
    <source>
        <dbReference type="EMBL" id="KUK87230.1"/>
    </source>
</evidence>
<name>A0A101I236_UNCT6</name>
<dbReference type="Gene3D" id="3.90.20.20">
    <property type="match status" value="1"/>
</dbReference>
<dbReference type="PRINTS" id="PR00773">
    <property type="entry name" value="GRPEPROTEIN"/>
</dbReference>